<keyword evidence="1" id="KW-0472">Membrane</keyword>
<gene>
    <name evidence="2" type="ORF">Vau01_015960</name>
</gene>
<keyword evidence="1" id="KW-0812">Transmembrane</keyword>
<dbReference type="Proteomes" id="UP000612585">
    <property type="component" value="Unassembled WGS sequence"/>
</dbReference>
<evidence type="ECO:0000256" key="1">
    <source>
        <dbReference type="SAM" id="Phobius"/>
    </source>
</evidence>
<dbReference type="EMBL" id="BOPG01000010">
    <property type="protein sequence ID" value="GIJ54080.1"/>
    <property type="molecule type" value="Genomic_DNA"/>
</dbReference>
<evidence type="ECO:0000313" key="3">
    <source>
        <dbReference type="Proteomes" id="UP000612585"/>
    </source>
</evidence>
<keyword evidence="1" id="KW-1133">Transmembrane helix</keyword>
<organism evidence="2 3">
    <name type="scientific">Virgisporangium aurantiacum</name>
    <dbReference type="NCBI Taxonomy" id="175570"/>
    <lineage>
        <taxon>Bacteria</taxon>
        <taxon>Bacillati</taxon>
        <taxon>Actinomycetota</taxon>
        <taxon>Actinomycetes</taxon>
        <taxon>Micromonosporales</taxon>
        <taxon>Micromonosporaceae</taxon>
        <taxon>Virgisporangium</taxon>
    </lineage>
</organism>
<reference evidence="2" key="1">
    <citation type="submission" date="2021-01" db="EMBL/GenBank/DDBJ databases">
        <title>Whole genome shotgun sequence of Virgisporangium aurantiacum NBRC 16421.</title>
        <authorList>
            <person name="Komaki H."/>
            <person name="Tamura T."/>
        </authorList>
    </citation>
    <scope>NUCLEOTIDE SEQUENCE</scope>
    <source>
        <strain evidence="2">NBRC 16421</strain>
    </source>
</reference>
<evidence type="ECO:0000313" key="2">
    <source>
        <dbReference type="EMBL" id="GIJ54080.1"/>
    </source>
</evidence>
<feature type="transmembrane region" description="Helical" evidence="1">
    <location>
        <begin position="6"/>
        <end position="28"/>
    </location>
</feature>
<dbReference type="RefSeq" id="WP_203988739.1">
    <property type="nucleotide sequence ID" value="NZ_BOPG01000010.1"/>
</dbReference>
<comment type="caution">
    <text evidence="2">The sequence shown here is derived from an EMBL/GenBank/DDBJ whole genome shotgun (WGS) entry which is preliminary data.</text>
</comment>
<evidence type="ECO:0008006" key="4">
    <source>
        <dbReference type="Google" id="ProtNLM"/>
    </source>
</evidence>
<proteinExistence type="predicted"/>
<dbReference type="AlphaFoldDB" id="A0A8J3Z2X5"/>
<name>A0A8J3Z2X5_9ACTN</name>
<protein>
    <recommendedName>
        <fullName evidence="4">DUF4760 domain-containing protein</fullName>
    </recommendedName>
</protein>
<keyword evidence="3" id="KW-1185">Reference proteome</keyword>
<sequence length="260" mass="29978">MSPEVVISTVSAVVSLLGAVVVGWATAWSARRVRQFDRSIEVQDRAQNKAEQAEAMLSRYREPLLGAAHNLQARLYNIVNKDFLASYLTDDDPDTRRYARDYTVYVLAEYLCWAEIIRRDLRFLDLRGIARNRTFVELIEASHRTLSRGWAAQAWQLFRGQQRAIGELMMTETDAADAARHESIGYVEYCARLDTDATFGAWFARLRRNVDDLVHPDRDNQTRLIRLQNALVDLIEFLDPDRERLPAKYRDRLAPDARSS</sequence>
<accession>A0A8J3Z2X5</accession>